<protein>
    <recommendedName>
        <fullName evidence="5">Protein MEMO1</fullName>
    </recommendedName>
</protein>
<dbReference type="CDD" id="cd07361">
    <property type="entry name" value="MEMO_like"/>
    <property type="match status" value="1"/>
</dbReference>
<comment type="similarity">
    <text evidence="1">Belongs to the MEMO1 family.</text>
</comment>
<name>A0AAF0E003_9BASI</name>
<gene>
    <name evidence="3" type="ORF">MOBT1_001818</name>
</gene>
<feature type="region of interest" description="Disordered" evidence="2">
    <location>
        <begin position="1"/>
        <end position="20"/>
    </location>
</feature>
<organism evidence="3 4">
    <name type="scientific">Malassezia obtusa</name>
    <dbReference type="NCBI Taxonomy" id="76774"/>
    <lineage>
        <taxon>Eukaryota</taxon>
        <taxon>Fungi</taxon>
        <taxon>Dikarya</taxon>
        <taxon>Basidiomycota</taxon>
        <taxon>Ustilaginomycotina</taxon>
        <taxon>Malasseziomycetes</taxon>
        <taxon>Malasseziales</taxon>
        <taxon>Malasseziaceae</taxon>
        <taxon>Malassezia</taxon>
    </lineage>
</organism>
<feature type="compositionally biased region" description="Polar residues" evidence="2">
    <location>
        <begin position="1"/>
        <end position="14"/>
    </location>
</feature>
<sequence>MQSAKSSAGPTSNDHGQDEPEIAQYPLVDGCKAIIGPHAGYRFSGASAAWAYVCIKPETVRRVLVFGPSHHAYLEGCALSSFEQLETPLGNLAVDTRTNAALRATKLFRIMSAQADGDEHSMEMHFPYLRKVFEKHEVSIVPILVGQLTEVSLAKYAPVLAELVADPSTLVVVSSDFCHWGERFRYTHYQGEDGAPQRLSSRTPREEYSTRPIYESIKALDADGMTDISHSPQPVRPLAHASAGEAREAFSSYLAETGNTICGRNPISLLLATLHHLEKQGNTFRYPAR</sequence>
<dbReference type="PANTHER" id="PTHR11060">
    <property type="entry name" value="PROTEIN MEMO1"/>
    <property type="match status" value="1"/>
</dbReference>
<dbReference type="EMBL" id="CP119936">
    <property type="protein sequence ID" value="WFD03129.1"/>
    <property type="molecule type" value="Genomic_DNA"/>
</dbReference>
<dbReference type="AlphaFoldDB" id="A0AAF0E003"/>
<evidence type="ECO:0000256" key="2">
    <source>
        <dbReference type="SAM" id="MobiDB-lite"/>
    </source>
</evidence>
<dbReference type="Pfam" id="PF01875">
    <property type="entry name" value="Memo"/>
    <property type="match status" value="1"/>
</dbReference>
<dbReference type="PANTHER" id="PTHR11060:SF0">
    <property type="entry name" value="PROTEIN MEMO1"/>
    <property type="match status" value="1"/>
</dbReference>
<keyword evidence="4" id="KW-1185">Reference proteome</keyword>
<evidence type="ECO:0000313" key="3">
    <source>
        <dbReference type="EMBL" id="WFD03129.1"/>
    </source>
</evidence>
<dbReference type="Proteomes" id="UP001214603">
    <property type="component" value="Chromosome 3"/>
</dbReference>
<evidence type="ECO:0000256" key="1">
    <source>
        <dbReference type="ARBA" id="ARBA00006315"/>
    </source>
</evidence>
<evidence type="ECO:0000313" key="4">
    <source>
        <dbReference type="Proteomes" id="UP001214603"/>
    </source>
</evidence>
<dbReference type="Gene3D" id="3.40.830.10">
    <property type="entry name" value="LigB-like"/>
    <property type="match status" value="1"/>
</dbReference>
<reference evidence="3" key="1">
    <citation type="submission" date="2023-03" db="EMBL/GenBank/DDBJ databases">
        <title>Mating type loci evolution in Malassezia.</title>
        <authorList>
            <person name="Coelho M.A."/>
        </authorList>
    </citation>
    <scope>NUCLEOTIDE SEQUENCE</scope>
    <source>
        <strain evidence="3">CBS 7876</strain>
    </source>
</reference>
<accession>A0AAF0E003</accession>
<proteinExistence type="inferred from homology"/>
<evidence type="ECO:0008006" key="5">
    <source>
        <dbReference type="Google" id="ProtNLM"/>
    </source>
</evidence>
<dbReference type="InterPro" id="IPR002737">
    <property type="entry name" value="MEMO1_fam"/>
</dbReference>
<dbReference type="NCBIfam" id="TIGR04336">
    <property type="entry name" value="AmmeMemoSam_B"/>
    <property type="match status" value="1"/>
</dbReference>